<dbReference type="SUPFAM" id="SSF53756">
    <property type="entry name" value="UDP-Glycosyltransferase/glycogen phosphorylase"/>
    <property type="match status" value="1"/>
</dbReference>
<dbReference type="Gene3D" id="3.40.50.11660">
    <property type="entry name" value="Glycosyl transferase family 10, C-terminal domain"/>
    <property type="match status" value="1"/>
</dbReference>
<protein>
    <recommendedName>
        <fullName evidence="1">Fucosyltransferase C-terminal domain-containing protein</fullName>
    </recommendedName>
</protein>
<dbReference type="EMBL" id="BARW01007518">
    <property type="protein sequence ID" value="GAI87814.1"/>
    <property type="molecule type" value="Genomic_DNA"/>
</dbReference>
<name>X1U664_9ZZZZ</name>
<organism evidence="2">
    <name type="scientific">marine sediment metagenome</name>
    <dbReference type="NCBI Taxonomy" id="412755"/>
    <lineage>
        <taxon>unclassified sequences</taxon>
        <taxon>metagenomes</taxon>
        <taxon>ecological metagenomes</taxon>
    </lineage>
</organism>
<dbReference type="InterPro" id="IPR038577">
    <property type="entry name" value="GT10-like_C_sf"/>
</dbReference>
<dbReference type="InterPro" id="IPR055270">
    <property type="entry name" value="Glyco_tran_10_C"/>
</dbReference>
<dbReference type="Pfam" id="PF00852">
    <property type="entry name" value="Glyco_transf_10"/>
    <property type="match status" value="1"/>
</dbReference>
<sequence length="303" mass="36269">MKLRNLFFLLLFVKMSFFAKDNIIYVHSGCMGNMFGNRGDNQYKRKHFHDLKIALQKLGYQIKQVSSFDNLSNVAAIVSLDVPLNQLRNLQKYPMEKRILFLWEPPTVKAYNYEKKYHKYFSKVYTLLDEFVDNKKYFKFYDPQSSFDYVKDSVAFEDKKLCVMLTRKMNRNHYLSLTSERYKIINFFNTLKSDEFDLYGKGWSKKDCSNYKGFAPSRPQCCKHYKFVFCYENARDLKGYITSHKIIFPMIARSVPIRWSEANVEGHIPKNCFISREDFENYEDLYQYIKNMLQVKVLIIFES</sequence>
<evidence type="ECO:0000313" key="2">
    <source>
        <dbReference type="EMBL" id="GAI87814.1"/>
    </source>
</evidence>
<evidence type="ECO:0000259" key="1">
    <source>
        <dbReference type="Pfam" id="PF00852"/>
    </source>
</evidence>
<comment type="caution">
    <text evidence="2">The sequence shown here is derived from an EMBL/GenBank/DDBJ whole genome shotgun (WGS) entry which is preliminary data.</text>
</comment>
<feature type="domain" description="Fucosyltransferase C-terminal" evidence="1">
    <location>
        <begin position="179"/>
        <end position="292"/>
    </location>
</feature>
<accession>X1U664</accession>
<proteinExistence type="predicted"/>
<gene>
    <name evidence="2" type="ORF">S12H4_15621</name>
</gene>
<dbReference type="AlphaFoldDB" id="X1U664"/>
<reference evidence="2" key="1">
    <citation type="journal article" date="2014" name="Front. Microbiol.">
        <title>High frequency of phylogenetically diverse reductive dehalogenase-homologous genes in deep subseafloor sedimentary metagenomes.</title>
        <authorList>
            <person name="Kawai M."/>
            <person name="Futagami T."/>
            <person name="Toyoda A."/>
            <person name="Takaki Y."/>
            <person name="Nishi S."/>
            <person name="Hori S."/>
            <person name="Arai W."/>
            <person name="Tsubouchi T."/>
            <person name="Morono Y."/>
            <person name="Uchiyama I."/>
            <person name="Ito T."/>
            <person name="Fujiyama A."/>
            <person name="Inagaki F."/>
            <person name="Takami H."/>
        </authorList>
    </citation>
    <scope>NUCLEOTIDE SEQUENCE</scope>
    <source>
        <strain evidence="2">Expedition CK06-06</strain>
    </source>
</reference>